<dbReference type="AlphaFoldDB" id="A0A6J6NEY0"/>
<sequence length="268" mass="29691">MKTKVLLVGIDGLVLSRALESGRAKTLAGIKDKSFFTEWKVNVPTLSGPSWSTLLTGATYDEHRVQDNAFVGHDLLNRPDLLSRAFYQDQSTVTFAAAGWPPLVDPVGHGPVIHQRKEQQLAYKHFVVVRDGETYGYQIIDAEITDASVYSLENLGADVNFVYFCGIDEAGHSYGILGDEYLTAIERVDAHLDRLHSAIKKRAEAHGEKWLLVMVTDHGHRDEGGHGGDSDQERASFVIAHGIGRNNPDWKSDIEPHHLTDLLLAERA</sequence>
<proteinExistence type="predicted"/>
<dbReference type="InterPro" id="IPR017850">
    <property type="entry name" value="Alkaline_phosphatase_core_sf"/>
</dbReference>
<dbReference type="EMBL" id="CAEZXJ010000069">
    <property type="protein sequence ID" value="CAB4685181.1"/>
    <property type="molecule type" value="Genomic_DNA"/>
</dbReference>
<name>A0A6J6NEY0_9ZZZZ</name>
<dbReference type="Gene3D" id="3.40.720.10">
    <property type="entry name" value="Alkaline Phosphatase, subunit A"/>
    <property type="match status" value="1"/>
</dbReference>
<dbReference type="Pfam" id="PF01663">
    <property type="entry name" value="Phosphodiest"/>
    <property type="match status" value="1"/>
</dbReference>
<accession>A0A6J6NEY0</accession>
<dbReference type="PANTHER" id="PTHR10151:SF120">
    <property type="entry name" value="BIS(5'-ADENOSYL)-TRIPHOSPHATASE"/>
    <property type="match status" value="1"/>
</dbReference>
<protein>
    <submittedName>
        <fullName evidence="1">Unannotated protein</fullName>
    </submittedName>
</protein>
<dbReference type="PANTHER" id="PTHR10151">
    <property type="entry name" value="ECTONUCLEOTIDE PYROPHOSPHATASE/PHOSPHODIESTERASE"/>
    <property type="match status" value="1"/>
</dbReference>
<evidence type="ECO:0000313" key="1">
    <source>
        <dbReference type="EMBL" id="CAB4685181.1"/>
    </source>
</evidence>
<organism evidence="1">
    <name type="scientific">freshwater metagenome</name>
    <dbReference type="NCBI Taxonomy" id="449393"/>
    <lineage>
        <taxon>unclassified sequences</taxon>
        <taxon>metagenomes</taxon>
        <taxon>ecological metagenomes</taxon>
    </lineage>
</organism>
<dbReference type="SUPFAM" id="SSF53649">
    <property type="entry name" value="Alkaline phosphatase-like"/>
    <property type="match status" value="1"/>
</dbReference>
<dbReference type="GO" id="GO:0016787">
    <property type="term" value="F:hydrolase activity"/>
    <property type="evidence" value="ECO:0007669"/>
    <property type="project" value="UniProtKB-ARBA"/>
</dbReference>
<dbReference type="InterPro" id="IPR002591">
    <property type="entry name" value="Phosphodiest/P_Trfase"/>
</dbReference>
<gene>
    <name evidence="1" type="ORF">UFOPK2372_00483</name>
</gene>
<reference evidence="1" key="1">
    <citation type="submission" date="2020-05" db="EMBL/GenBank/DDBJ databases">
        <authorList>
            <person name="Chiriac C."/>
            <person name="Salcher M."/>
            <person name="Ghai R."/>
            <person name="Kavagutti S V."/>
        </authorList>
    </citation>
    <scope>NUCLEOTIDE SEQUENCE</scope>
</reference>